<dbReference type="InterPro" id="IPR006439">
    <property type="entry name" value="HAD-SF_hydro_IA"/>
</dbReference>
<feature type="binding site" evidence="10">
    <location>
        <position position="11"/>
    </location>
    <ligand>
        <name>Mg(2+)</name>
        <dbReference type="ChEBI" id="CHEBI:18420"/>
    </ligand>
</feature>
<evidence type="ECO:0000256" key="4">
    <source>
        <dbReference type="ARBA" id="ARBA00006171"/>
    </source>
</evidence>
<evidence type="ECO:0000256" key="8">
    <source>
        <dbReference type="ARBA" id="ARBA00022842"/>
    </source>
</evidence>
<dbReference type="InterPro" id="IPR023198">
    <property type="entry name" value="PGP-like_dom2"/>
</dbReference>
<keyword evidence="7 10" id="KW-0378">Hydrolase</keyword>
<dbReference type="GO" id="GO:0008967">
    <property type="term" value="F:phosphoglycolate phosphatase activity"/>
    <property type="evidence" value="ECO:0007669"/>
    <property type="project" value="UniProtKB-UniRule"/>
</dbReference>
<dbReference type="AlphaFoldDB" id="A0A068SNM6"/>
<comment type="function">
    <text evidence="10">Specifically catalyzes the dephosphorylation of 2-phosphoglycolate. Is involved in the dissimilation of the intracellular 2-phosphoglycolate formed during the DNA repair of 3'-phosphoglycolate ends, a major class of DNA lesions induced by oxidative stress.</text>
</comment>
<dbReference type="InterPro" id="IPR041492">
    <property type="entry name" value="HAD_2"/>
</dbReference>
<comment type="catalytic activity">
    <reaction evidence="1 10">
        <text>2-phosphoglycolate + H2O = glycolate + phosphate</text>
        <dbReference type="Rhea" id="RHEA:14369"/>
        <dbReference type="ChEBI" id="CHEBI:15377"/>
        <dbReference type="ChEBI" id="CHEBI:29805"/>
        <dbReference type="ChEBI" id="CHEBI:43474"/>
        <dbReference type="ChEBI" id="CHEBI:58033"/>
        <dbReference type="EC" id="3.1.3.18"/>
    </reaction>
</comment>
<evidence type="ECO:0000313" key="12">
    <source>
        <dbReference type="Proteomes" id="UP000028181"/>
    </source>
</evidence>
<dbReference type="SUPFAM" id="SSF56784">
    <property type="entry name" value="HAD-like"/>
    <property type="match status" value="1"/>
</dbReference>
<keyword evidence="8 10" id="KW-0460">Magnesium</keyword>
<dbReference type="SFLD" id="SFLDG01129">
    <property type="entry name" value="C1.5:_HAD__Beta-PGM__Phosphata"/>
    <property type="match status" value="1"/>
</dbReference>
<dbReference type="KEGG" id="ngg:RG540_CH16900"/>
<evidence type="ECO:0000313" key="11">
    <source>
        <dbReference type="EMBL" id="CDN47862.1"/>
    </source>
</evidence>
<dbReference type="SFLD" id="SFLDS00003">
    <property type="entry name" value="Haloacid_Dehalogenase"/>
    <property type="match status" value="1"/>
</dbReference>
<dbReference type="InterPro" id="IPR050155">
    <property type="entry name" value="HAD-like_hydrolase_sf"/>
</dbReference>
<evidence type="ECO:0000256" key="1">
    <source>
        <dbReference type="ARBA" id="ARBA00000830"/>
    </source>
</evidence>
<evidence type="ECO:0000256" key="6">
    <source>
        <dbReference type="ARBA" id="ARBA00022723"/>
    </source>
</evidence>
<evidence type="ECO:0000256" key="9">
    <source>
        <dbReference type="ARBA" id="ARBA00023277"/>
    </source>
</evidence>
<evidence type="ECO:0000256" key="7">
    <source>
        <dbReference type="ARBA" id="ARBA00022801"/>
    </source>
</evidence>
<keyword evidence="9 10" id="KW-0119">Carbohydrate metabolism</keyword>
<dbReference type="Gene3D" id="1.10.150.240">
    <property type="entry name" value="Putative phosphatase, domain 2"/>
    <property type="match status" value="1"/>
</dbReference>
<dbReference type="InterPro" id="IPR037512">
    <property type="entry name" value="PGPase_prok"/>
</dbReference>
<comment type="cofactor">
    <cofactor evidence="2 10">
        <name>Mg(2+)</name>
        <dbReference type="ChEBI" id="CHEBI:18420"/>
    </cofactor>
</comment>
<dbReference type="UniPathway" id="UPA00865">
    <property type="reaction ID" value="UER00834"/>
</dbReference>
<keyword evidence="12" id="KW-1185">Reference proteome</keyword>
<dbReference type="GeneID" id="24258838"/>
<dbReference type="EC" id="3.1.3.18" evidence="5 10"/>
<dbReference type="HOGENOM" id="CLU_045011_19_1_5"/>
<dbReference type="GO" id="GO:0046872">
    <property type="term" value="F:metal ion binding"/>
    <property type="evidence" value="ECO:0007669"/>
    <property type="project" value="UniProtKB-KW"/>
</dbReference>
<feature type="active site" description="Nucleophile" evidence="10">
    <location>
        <position position="9"/>
    </location>
</feature>
<evidence type="ECO:0000256" key="10">
    <source>
        <dbReference type="HAMAP-Rule" id="MF_00495"/>
    </source>
</evidence>
<proteinExistence type="inferred from homology"/>
<feature type="binding site" evidence="10">
    <location>
        <position position="171"/>
    </location>
    <ligand>
        <name>Mg(2+)</name>
        <dbReference type="ChEBI" id="CHEBI:18420"/>
    </ligand>
</feature>
<evidence type="ECO:0000256" key="2">
    <source>
        <dbReference type="ARBA" id="ARBA00001946"/>
    </source>
</evidence>
<dbReference type="PATRIC" id="fig|1028800.3.peg.1703"/>
<dbReference type="GO" id="GO:0005975">
    <property type="term" value="P:carbohydrate metabolic process"/>
    <property type="evidence" value="ECO:0007669"/>
    <property type="project" value="InterPro"/>
</dbReference>
<evidence type="ECO:0000256" key="3">
    <source>
        <dbReference type="ARBA" id="ARBA00004818"/>
    </source>
</evidence>
<protein>
    <recommendedName>
        <fullName evidence="5 10">Phosphoglycolate phosphatase</fullName>
        <shortName evidence="10">PGP</shortName>
        <shortName evidence="10">PGPase</shortName>
        <ecNumber evidence="5 10">3.1.3.18</ecNumber>
    </recommendedName>
</protein>
<accession>A0A068SNM6</accession>
<dbReference type="Pfam" id="PF13419">
    <property type="entry name" value="HAD_2"/>
    <property type="match status" value="1"/>
</dbReference>
<dbReference type="InterPro" id="IPR023214">
    <property type="entry name" value="HAD_sf"/>
</dbReference>
<organism evidence="11 12">
    <name type="scientific">Neorhizobium galegae bv. orientalis str. HAMBI 540</name>
    <dbReference type="NCBI Taxonomy" id="1028800"/>
    <lineage>
        <taxon>Bacteria</taxon>
        <taxon>Pseudomonadati</taxon>
        <taxon>Pseudomonadota</taxon>
        <taxon>Alphaproteobacteria</taxon>
        <taxon>Hyphomicrobiales</taxon>
        <taxon>Rhizobiaceae</taxon>
        <taxon>Rhizobium/Agrobacterium group</taxon>
        <taxon>Neorhizobium</taxon>
    </lineage>
</organism>
<dbReference type="InterPro" id="IPR036412">
    <property type="entry name" value="HAD-like_sf"/>
</dbReference>
<dbReference type="PANTHER" id="PTHR43434">
    <property type="entry name" value="PHOSPHOGLYCOLATE PHOSPHATASE"/>
    <property type="match status" value="1"/>
</dbReference>
<dbReference type="GO" id="GO:0006281">
    <property type="term" value="P:DNA repair"/>
    <property type="evidence" value="ECO:0007669"/>
    <property type="project" value="TreeGrafter"/>
</dbReference>
<dbReference type="CDD" id="cd07512">
    <property type="entry name" value="HAD_PGPase"/>
    <property type="match status" value="1"/>
</dbReference>
<comment type="pathway">
    <text evidence="3 10">Organic acid metabolism; glycolate biosynthesis; glycolate from 2-phosphoglycolate: step 1/1.</text>
</comment>
<dbReference type="Proteomes" id="UP000028181">
    <property type="component" value="Chromosome I"/>
</dbReference>
<dbReference type="NCBIfam" id="TIGR01549">
    <property type="entry name" value="HAD-SF-IA-v1"/>
    <property type="match status" value="1"/>
</dbReference>
<evidence type="ECO:0000256" key="5">
    <source>
        <dbReference type="ARBA" id="ARBA00013078"/>
    </source>
</evidence>
<keyword evidence="6 10" id="KW-0479">Metal-binding</keyword>
<sequence>MTAPLVIFDLDGTLIDTAPDLIDSLNYTIEDVGLQPVTFEDLTHLVGQGVRVMIRRAFELRRVALDEPTAARLFDRYMEHYEAQMPGRSRPYDGVVACLDRLSAVGMRLAVCTNKSERLAFPLLEKLGLLDRFVAMTCGDTFAVRKPDAQHIFGTIERAGGDPTTSVMIGDSVNDILAAQNAGIPSIAVSFGYSDVAVDTLNPDRVISGYHELTVEMVETLISTDVKRVAAAT</sequence>
<dbReference type="HAMAP" id="MF_00495">
    <property type="entry name" value="GPH_hydrolase_bact"/>
    <property type="match status" value="1"/>
</dbReference>
<reference evidence="12" key="1">
    <citation type="journal article" date="2014" name="BMC Genomics">
        <title>Genome sequencing of two Neorhizobium galegae strains reveals a noeT gene responsible for the unusual acetylation of the nodulation factors.</title>
        <authorList>
            <person name="Osterman J."/>
            <person name="Marsh J."/>
            <person name="Laine P.K."/>
            <person name="Zeng Z."/>
            <person name="Alatalo E."/>
            <person name="Sullivan J.T."/>
            <person name="Young J.P."/>
            <person name="Thomas-Oates J."/>
            <person name="Paulin L."/>
            <person name="Lindstrom K."/>
        </authorList>
    </citation>
    <scope>NUCLEOTIDE SEQUENCE [LARGE SCALE GENOMIC DNA]</scope>
    <source>
        <strain evidence="12">HAMBI 540</strain>
    </source>
</reference>
<comment type="similarity">
    <text evidence="4 10">Belongs to the HAD-like hydrolase superfamily. CbbY/CbbZ/Gph/YieH family.</text>
</comment>
<dbReference type="GO" id="GO:0046295">
    <property type="term" value="P:glycolate biosynthetic process"/>
    <property type="evidence" value="ECO:0007669"/>
    <property type="project" value="UniProtKB-UniRule"/>
</dbReference>
<dbReference type="eggNOG" id="COG0546">
    <property type="taxonomic scope" value="Bacteria"/>
</dbReference>
<dbReference type="PANTHER" id="PTHR43434:SF1">
    <property type="entry name" value="PHOSPHOGLYCOLATE PHOSPHATASE"/>
    <property type="match status" value="1"/>
</dbReference>
<dbReference type="EMBL" id="HG938353">
    <property type="protein sequence ID" value="CDN47862.1"/>
    <property type="molecule type" value="Genomic_DNA"/>
</dbReference>
<dbReference type="RefSeq" id="WP_038586593.1">
    <property type="nucleotide sequence ID" value="NZ_HG938353.1"/>
</dbReference>
<dbReference type="GO" id="GO:0005829">
    <property type="term" value="C:cytosol"/>
    <property type="evidence" value="ECO:0007669"/>
    <property type="project" value="TreeGrafter"/>
</dbReference>
<gene>
    <name evidence="11" type="ORF">RG540_CH16900</name>
</gene>
<dbReference type="SFLD" id="SFLDG01135">
    <property type="entry name" value="C1.5.6:_HAD__Beta-PGM__Phospha"/>
    <property type="match status" value="1"/>
</dbReference>
<name>A0A068SNM6_NEOGA</name>
<dbReference type="OrthoDB" id="9793014at2"/>
<feature type="binding site" evidence="10">
    <location>
        <position position="9"/>
    </location>
    <ligand>
        <name>Mg(2+)</name>
        <dbReference type="ChEBI" id="CHEBI:18420"/>
    </ligand>
</feature>
<dbReference type="Gene3D" id="3.40.50.1000">
    <property type="entry name" value="HAD superfamily/HAD-like"/>
    <property type="match status" value="1"/>
</dbReference>